<evidence type="ECO:0000256" key="2">
    <source>
        <dbReference type="PROSITE-ProRule" id="PRU00497"/>
    </source>
</evidence>
<accession>A0A0A1WVJ0</accession>
<dbReference type="GO" id="GO:0008010">
    <property type="term" value="F:structural constituent of chitin-based larval cuticle"/>
    <property type="evidence" value="ECO:0007669"/>
    <property type="project" value="TreeGrafter"/>
</dbReference>
<dbReference type="Pfam" id="PF00379">
    <property type="entry name" value="Chitin_bind_4"/>
    <property type="match status" value="1"/>
</dbReference>
<dbReference type="PANTHER" id="PTHR10380">
    <property type="entry name" value="CUTICLE PROTEIN"/>
    <property type="match status" value="1"/>
</dbReference>
<dbReference type="InterPro" id="IPR031311">
    <property type="entry name" value="CHIT_BIND_RR_consensus"/>
</dbReference>
<feature type="non-terminal residue" evidence="3">
    <location>
        <position position="1"/>
    </location>
</feature>
<dbReference type="PRINTS" id="PR00947">
    <property type="entry name" value="CUTICLE"/>
</dbReference>
<reference evidence="3" key="2">
    <citation type="journal article" date="2015" name="Gigascience">
        <title>Reconstructing a comprehensive transcriptome assembly of a white-pupal translocated strain of the pest fruit fly Bactrocera cucurbitae.</title>
        <authorList>
            <person name="Sim S.B."/>
            <person name="Calla B."/>
            <person name="Hall B."/>
            <person name="DeRego T."/>
            <person name="Geib S.M."/>
        </authorList>
    </citation>
    <scope>NUCLEOTIDE SEQUENCE</scope>
</reference>
<proteinExistence type="predicted"/>
<gene>
    <name evidence="3" type="primary">Edg78E_4</name>
    <name evidence="3" type="ORF">g.46366</name>
</gene>
<dbReference type="PROSITE" id="PS51155">
    <property type="entry name" value="CHIT_BIND_RR_2"/>
    <property type="match status" value="1"/>
</dbReference>
<dbReference type="InterPro" id="IPR000618">
    <property type="entry name" value="Insect_cuticle"/>
</dbReference>
<dbReference type="EMBL" id="GBXI01011747">
    <property type="protein sequence ID" value="JAD02545.1"/>
    <property type="molecule type" value="Transcribed_RNA"/>
</dbReference>
<evidence type="ECO:0000313" key="3">
    <source>
        <dbReference type="EMBL" id="JAD02545.1"/>
    </source>
</evidence>
<dbReference type="PANTHER" id="PTHR10380:SF238">
    <property type="entry name" value="CUTICULAR PROTEIN 65EA-RELATED"/>
    <property type="match status" value="1"/>
</dbReference>
<name>A0A0A1WVJ0_ZEUCU</name>
<dbReference type="PROSITE" id="PS00233">
    <property type="entry name" value="CHIT_BIND_RR_1"/>
    <property type="match status" value="1"/>
</dbReference>
<evidence type="ECO:0000256" key="1">
    <source>
        <dbReference type="ARBA" id="ARBA00022460"/>
    </source>
</evidence>
<dbReference type="AlphaFoldDB" id="A0A0A1WVJ0"/>
<reference evidence="3" key="1">
    <citation type="submission" date="2014-11" db="EMBL/GenBank/DDBJ databases">
        <authorList>
            <person name="Geib S."/>
        </authorList>
    </citation>
    <scope>NUCLEOTIDE SEQUENCE</scope>
</reference>
<dbReference type="InterPro" id="IPR050468">
    <property type="entry name" value="Cuticle_Struct_Prot"/>
</dbReference>
<organism evidence="3">
    <name type="scientific">Zeugodacus cucurbitae</name>
    <name type="common">Melon fruit fly</name>
    <name type="synonym">Bactrocera cucurbitae</name>
    <dbReference type="NCBI Taxonomy" id="28588"/>
    <lineage>
        <taxon>Eukaryota</taxon>
        <taxon>Metazoa</taxon>
        <taxon>Ecdysozoa</taxon>
        <taxon>Arthropoda</taxon>
        <taxon>Hexapoda</taxon>
        <taxon>Insecta</taxon>
        <taxon>Pterygota</taxon>
        <taxon>Neoptera</taxon>
        <taxon>Endopterygota</taxon>
        <taxon>Diptera</taxon>
        <taxon>Brachycera</taxon>
        <taxon>Muscomorpha</taxon>
        <taxon>Tephritoidea</taxon>
        <taxon>Tephritidae</taxon>
        <taxon>Zeugodacus</taxon>
        <taxon>Zeugodacus</taxon>
    </lineage>
</organism>
<keyword evidence="1 2" id="KW-0193">Cuticle</keyword>
<protein>
    <submittedName>
        <fullName evidence="3">Pupal cuticle protein Edg-78E</fullName>
    </submittedName>
</protein>
<sequence>QFLDNKQRVLLHLLKHQTKITTTNLKMFKHLICVALCSLTFVCADNIDKNAEIRSFQNAASDAEGNYQFSYETSNGIQRQEAGSLAGVRGSLNYVSPEGERISLSYTADEEGFHPTGDHLPTPPPVPAYVLRALEYIRAHPPQLKEEQ</sequence>
<dbReference type="GO" id="GO:0062129">
    <property type="term" value="C:chitin-based extracellular matrix"/>
    <property type="evidence" value="ECO:0007669"/>
    <property type="project" value="TreeGrafter"/>
</dbReference>